<name>A0A0N5D6Y2_THECL</name>
<dbReference type="Pfam" id="PF08075">
    <property type="entry name" value="NOPS"/>
    <property type="match status" value="1"/>
</dbReference>
<dbReference type="Proteomes" id="UP000276776">
    <property type="component" value="Unassembled WGS sequence"/>
</dbReference>
<feature type="region of interest" description="Disordered" evidence="2">
    <location>
        <begin position="244"/>
        <end position="312"/>
    </location>
</feature>
<dbReference type="InterPro" id="IPR012975">
    <property type="entry name" value="NOPS"/>
</dbReference>
<proteinExistence type="predicted"/>
<accession>A0A0N5D6Y2</accession>
<dbReference type="STRING" id="103827.A0A0N5D6Y2"/>
<keyword evidence="1" id="KW-0175">Coiled coil</keyword>
<gene>
    <name evidence="4" type="ORF">TCLT_LOCUS8796</name>
</gene>
<evidence type="ECO:0000256" key="1">
    <source>
        <dbReference type="SAM" id="Coils"/>
    </source>
</evidence>
<organism evidence="6">
    <name type="scientific">Thelazia callipaeda</name>
    <name type="common">Oriental eyeworm</name>
    <name type="synonym">Parasitic nematode</name>
    <dbReference type="NCBI Taxonomy" id="103827"/>
    <lineage>
        <taxon>Eukaryota</taxon>
        <taxon>Metazoa</taxon>
        <taxon>Ecdysozoa</taxon>
        <taxon>Nematoda</taxon>
        <taxon>Chromadorea</taxon>
        <taxon>Rhabditida</taxon>
        <taxon>Spirurina</taxon>
        <taxon>Spiruromorpha</taxon>
        <taxon>Thelazioidea</taxon>
        <taxon>Thelaziidae</taxon>
        <taxon>Thelazia</taxon>
    </lineage>
</organism>
<dbReference type="OrthoDB" id="10067824at2759"/>
<protein>
    <submittedName>
        <fullName evidence="6">NOPS domain-containing protein</fullName>
    </submittedName>
</protein>
<evidence type="ECO:0000259" key="3">
    <source>
        <dbReference type="Pfam" id="PF08075"/>
    </source>
</evidence>
<feature type="compositionally biased region" description="Gly residues" evidence="2">
    <location>
        <begin position="280"/>
        <end position="295"/>
    </location>
</feature>
<dbReference type="OMA" id="HYHYLAR"/>
<feature type="domain" description="NOPS" evidence="3">
    <location>
        <begin position="6"/>
        <end position="29"/>
    </location>
</feature>
<dbReference type="AlphaFoldDB" id="A0A0N5D6Y2"/>
<feature type="coiled-coil region" evidence="1">
    <location>
        <begin position="32"/>
        <end position="105"/>
    </location>
</feature>
<dbReference type="Gene3D" id="6.10.250.1170">
    <property type="match status" value="1"/>
</dbReference>
<dbReference type="WBParaSite" id="TCLT_0000880701-mRNA-1">
    <property type="protein sequence ID" value="TCLT_0000880701-mRNA-1"/>
    <property type="gene ID" value="TCLT_0000880701"/>
</dbReference>
<reference evidence="6" key="1">
    <citation type="submission" date="2017-02" db="UniProtKB">
        <authorList>
            <consortium name="WormBaseParasite"/>
        </authorList>
    </citation>
    <scope>IDENTIFICATION</scope>
</reference>
<feature type="compositionally biased region" description="Low complexity" evidence="2">
    <location>
        <begin position="194"/>
        <end position="205"/>
    </location>
</feature>
<evidence type="ECO:0000313" key="6">
    <source>
        <dbReference type="WBParaSite" id="TCLT_0000880701-mRNA-1"/>
    </source>
</evidence>
<reference evidence="4 5" key="2">
    <citation type="submission" date="2018-11" db="EMBL/GenBank/DDBJ databases">
        <authorList>
            <consortium name="Pathogen Informatics"/>
        </authorList>
    </citation>
    <scope>NUCLEOTIDE SEQUENCE [LARGE SCALE GENOMIC DNA]</scope>
</reference>
<feature type="region of interest" description="Disordered" evidence="2">
    <location>
        <begin position="121"/>
        <end position="213"/>
    </location>
</feature>
<evidence type="ECO:0000256" key="2">
    <source>
        <dbReference type="SAM" id="MobiDB-lite"/>
    </source>
</evidence>
<evidence type="ECO:0000313" key="5">
    <source>
        <dbReference type="Proteomes" id="UP000276776"/>
    </source>
</evidence>
<evidence type="ECO:0000313" key="4">
    <source>
        <dbReference type="EMBL" id="VDN06379.1"/>
    </source>
</evidence>
<feature type="compositionally biased region" description="Gly residues" evidence="2">
    <location>
        <begin position="261"/>
        <end position="274"/>
    </location>
</feature>
<sequence length="312" mass="33639">TVLTCREREVGPRFPPANSFEYVFGLKWKELYEVERQRRGQLEEELKEARRRLEADMDLAYQDYQTQLLREGKVFTLFTFHYHYLARRQQELERLEAAKRERMAQVAARRGEMPTLLSNLAGGPSGPQGMANGPGGMSGGPPPREFFVSGSGGGGASHRGPFNSNGPEGGRGQEIIGRGPPDMQRGAPPQMDNPGRGPPFQQGGPVNHQGGGPVILEMWNESVNSADPTLVQGVQKLLQIFRTDAPRPGGSQQGVPPPFGNPGGPGHGGFRGPGGPGPMGPGNFGMQGGPPGGFHRGPPMGGDYPAEKRMRR</sequence>
<dbReference type="EMBL" id="UYYF01004684">
    <property type="protein sequence ID" value="VDN06379.1"/>
    <property type="molecule type" value="Genomic_DNA"/>
</dbReference>
<keyword evidence="5" id="KW-1185">Reference proteome</keyword>